<dbReference type="GO" id="GO:0016705">
    <property type="term" value="F:oxidoreductase activity, acting on paired donors, with incorporation or reduction of molecular oxygen"/>
    <property type="evidence" value="ECO:0007669"/>
    <property type="project" value="InterPro"/>
</dbReference>
<gene>
    <name evidence="2" type="ORF">Sjap_003331</name>
</gene>
<dbReference type="SUPFAM" id="SSF48264">
    <property type="entry name" value="Cytochrome P450"/>
    <property type="match status" value="1"/>
</dbReference>
<evidence type="ECO:0000313" key="2">
    <source>
        <dbReference type="EMBL" id="KAK9155851.1"/>
    </source>
</evidence>
<dbReference type="Gene3D" id="1.10.630.10">
    <property type="entry name" value="Cytochrome P450"/>
    <property type="match status" value="1"/>
</dbReference>
<evidence type="ECO:0000313" key="3">
    <source>
        <dbReference type="Proteomes" id="UP001417504"/>
    </source>
</evidence>
<dbReference type="PANTHER" id="PTHR47950">
    <property type="entry name" value="CYTOCHROME P450, FAMILY 76, SUBFAMILY C, POLYPEPTIDE 5-RELATED"/>
    <property type="match status" value="1"/>
</dbReference>
<dbReference type="GO" id="GO:0020037">
    <property type="term" value="F:heme binding"/>
    <property type="evidence" value="ECO:0007669"/>
    <property type="project" value="InterPro"/>
</dbReference>
<keyword evidence="3" id="KW-1185">Reference proteome</keyword>
<reference evidence="2 3" key="1">
    <citation type="submission" date="2024-01" db="EMBL/GenBank/DDBJ databases">
        <title>Genome assemblies of Stephania.</title>
        <authorList>
            <person name="Yang L."/>
        </authorList>
    </citation>
    <scope>NUCLEOTIDE SEQUENCE [LARGE SCALE GENOMIC DNA]</scope>
    <source>
        <strain evidence="2">QJT</strain>
        <tissue evidence="2">Leaf</tissue>
    </source>
</reference>
<dbReference type="Proteomes" id="UP001417504">
    <property type="component" value="Unassembled WGS sequence"/>
</dbReference>
<evidence type="ECO:0008006" key="4">
    <source>
        <dbReference type="Google" id="ProtNLM"/>
    </source>
</evidence>
<proteinExistence type="inferred from homology"/>
<accession>A0AAP0KNP9</accession>
<dbReference type="PANTHER" id="PTHR47950:SF44">
    <property type="entry name" value="CYTOCHROME P450, FAMILY 76, SUBFAMILY C, POLYPEPTIDE 5-RELATED"/>
    <property type="match status" value="1"/>
</dbReference>
<dbReference type="InterPro" id="IPR001128">
    <property type="entry name" value="Cyt_P450"/>
</dbReference>
<dbReference type="PRINTS" id="PR00385">
    <property type="entry name" value="P450"/>
</dbReference>
<organism evidence="2 3">
    <name type="scientific">Stephania japonica</name>
    <dbReference type="NCBI Taxonomy" id="461633"/>
    <lineage>
        <taxon>Eukaryota</taxon>
        <taxon>Viridiplantae</taxon>
        <taxon>Streptophyta</taxon>
        <taxon>Embryophyta</taxon>
        <taxon>Tracheophyta</taxon>
        <taxon>Spermatophyta</taxon>
        <taxon>Magnoliopsida</taxon>
        <taxon>Ranunculales</taxon>
        <taxon>Menispermaceae</taxon>
        <taxon>Menispermoideae</taxon>
        <taxon>Cissampelideae</taxon>
        <taxon>Stephania</taxon>
    </lineage>
</organism>
<evidence type="ECO:0000256" key="1">
    <source>
        <dbReference type="ARBA" id="ARBA00010617"/>
    </source>
</evidence>
<dbReference type="GO" id="GO:0005506">
    <property type="term" value="F:iron ion binding"/>
    <property type="evidence" value="ECO:0007669"/>
    <property type="project" value="InterPro"/>
</dbReference>
<dbReference type="EMBL" id="JBBNAE010000001">
    <property type="protein sequence ID" value="KAK9155851.1"/>
    <property type="molecule type" value="Genomic_DNA"/>
</dbReference>
<protein>
    <recommendedName>
        <fullName evidence="4">Cytochrome P450</fullName>
    </recommendedName>
</protein>
<comment type="caution">
    <text evidence="2">The sequence shown here is derived from an EMBL/GenBank/DDBJ whole genome shotgun (WGS) entry which is preliminary data.</text>
</comment>
<dbReference type="AlphaFoldDB" id="A0AAP0KNP9"/>
<name>A0AAP0KNP9_9MAGN</name>
<dbReference type="PRINTS" id="PR00463">
    <property type="entry name" value="EP450I"/>
</dbReference>
<dbReference type="InterPro" id="IPR002401">
    <property type="entry name" value="Cyt_P450_E_grp-I"/>
</dbReference>
<dbReference type="GO" id="GO:0044550">
    <property type="term" value="P:secondary metabolite biosynthetic process"/>
    <property type="evidence" value="ECO:0007669"/>
    <property type="project" value="UniProtKB-ARBA"/>
</dbReference>
<sequence length="188" mass="21235">MESCGSNMKEQSSCATNDDDEIVIAMPELFNCPVCSHHLSAPIFQDLAFPSLNSIDQLLQFQLILVVKLTWVNYTARQLEVESGGILIAIEKLRKGLAQDVEAEELHAQDSIKAIMMDMFLAGTDTMATAIEWAMAELLKSPNTMKKAQEEVRRIVGNKSKVQEEDIQQMEYFKCVIKETLRLHPSDW</sequence>
<dbReference type="GO" id="GO:0004497">
    <property type="term" value="F:monooxygenase activity"/>
    <property type="evidence" value="ECO:0007669"/>
    <property type="project" value="InterPro"/>
</dbReference>
<dbReference type="InterPro" id="IPR036396">
    <property type="entry name" value="Cyt_P450_sf"/>
</dbReference>
<comment type="similarity">
    <text evidence="1">Belongs to the cytochrome P450 family.</text>
</comment>
<dbReference type="Pfam" id="PF00067">
    <property type="entry name" value="p450"/>
    <property type="match status" value="1"/>
</dbReference>